<dbReference type="PANTHER" id="PTHR37525:SF1">
    <property type="entry name" value="UPF0175 PROTEIN SSL1255"/>
    <property type="match status" value="1"/>
</dbReference>
<accession>A0A932CM08</accession>
<evidence type="ECO:0000256" key="1">
    <source>
        <dbReference type="ARBA" id="ARBA00005651"/>
    </source>
</evidence>
<gene>
    <name evidence="2" type="ORF">HYY20_02045</name>
</gene>
<sequence length="86" mass="9933">MEKLMLEIPEEVVEAVKLPPGEVEKELRKELALALYRRGVLSLGKARVLAQMTRWDFEELLGERGVARHYTRADLKEDIEYALGHQ</sequence>
<comment type="similarity">
    <text evidence="1">Belongs to the UPF0175 family.</text>
</comment>
<dbReference type="PANTHER" id="PTHR37525">
    <property type="entry name" value="UPF0175 PROTEIN SSL1255"/>
    <property type="match status" value="1"/>
</dbReference>
<name>A0A932CM08_UNCTE</name>
<dbReference type="AlphaFoldDB" id="A0A932CM08"/>
<reference evidence="2" key="1">
    <citation type="submission" date="2020-07" db="EMBL/GenBank/DDBJ databases">
        <title>Huge and variable diversity of episymbiotic CPR bacteria and DPANN archaea in groundwater ecosystems.</title>
        <authorList>
            <person name="He C.Y."/>
            <person name="Keren R."/>
            <person name="Whittaker M."/>
            <person name="Farag I.F."/>
            <person name="Doudna J."/>
            <person name="Cate J.H.D."/>
            <person name="Banfield J.F."/>
        </authorList>
    </citation>
    <scope>NUCLEOTIDE SEQUENCE</scope>
    <source>
        <strain evidence="2">NC_groundwater_672_Ag_B-0.1um_62_36</strain>
    </source>
</reference>
<organism evidence="2 3">
    <name type="scientific">Tectimicrobiota bacterium</name>
    <dbReference type="NCBI Taxonomy" id="2528274"/>
    <lineage>
        <taxon>Bacteria</taxon>
        <taxon>Pseudomonadati</taxon>
        <taxon>Nitrospinota/Tectimicrobiota group</taxon>
        <taxon>Candidatus Tectimicrobiota</taxon>
    </lineage>
</organism>
<evidence type="ECO:0000313" key="3">
    <source>
        <dbReference type="Proteomes" id="UP000769766"/>
    </source>
</evidence>
<protein>
    <submittedName>
        <fullName evidence="2">UPF0175 family protein</fullName>
    </submittedName>
</protein>
<proteinExistence type="inferred from homology"/>
<comment type="caution">
    <text evidence="2">The sequence shown here is derived from an EMBL/GenBank/DDBJ whole genome shotgun (WGS) entry which is preliminary data.</text>
</comment>
<dbReference type="EMBL" id="JACPRF010000059">
    <property type="protein sequence ID" value="MBI2875644.1"/>
    <property type="molecule type" value="Genomic_DNA"/>
</dbReference>
<dbReference type="Pfam" id="PF03683">
    <property type="entry name" value="UPF0175"/>
    <property type="match status" value="1"/>
</dbReference>
<dbReference type="InterPro" id="IPR052264">
    <property type="entry name" value="UPF0175_domain"/>
</dbReference>
<dbReference type="InterPro" id="IPR005368">
    <property type="entry name" value="UPF0175"/>
</dbReference>
<dbReference type="Proteomes" id="UP000769766">
    <property type="component" value="Unassembled WGS sequence"/>
</dbReference>
<evidence type="ECO:0000313" key="2">
    <source>
        <dbReference type="EMBL" id="MBI2875644.1"/>
    </source>
</evidence>